<dbReference type="AlphaFoldDB" id="A0A1X1ZYC2"/>
<protein>
    <submittedName>
        <fullName evidence="1">Uncharacterized protein</fullName>
    </submittedName>
</protein>
<organism evidence="1 2">
    <name type="scientific">Mycobacterium nebraskense</name>
    <dbReference type="NCBI Taxonomy" id="244292"/>
    <lineage>
        <taxon>Bacteria</taxon>
        <taxon>Bacillati</taxon>
        <taxon>Actinomycetota</taxon>
        <taxon>Actinomycetes</taxon>
        <taxon>Mycobacteriales</taxon>
        <taxon>Mycobacteriaceae</taxon>
        <taxon>Mycobacterium</taxon>
    </lineage>
</organism>
<dbReference type="GO" id="GO:0003677">
    <property type="term" value="F:DNA binding"/>
    <property type="evidence" value="ECO:0007669"/>
    <property type="project" value="InterPro"/>
</dbReference>
<dbReference type="Proteomes" id="UP000193781">
    <property type="component" value="Unassembled WGS sequence"/>
</dbReference>
<dbReference type="InterPro" id="IPR010982">
    <property type="entry name" value="Lambda_DNA-bd_dom_sf"/>
</dbReference>
<dbReference type="RefSeq" id="WP_085164334.1">
    <property type="nucleotide sequence ID" value="NZ_LQPH01000042.1"/>
</dbReference>
<proteinExistence type="predicted"/>
<comment type="caution">
    <text evidence="1">The sequence shown here is derived from an EMBL/GenBank/DDBJ whole genome shotgun (WGS) entry which is preliminary data.</text>
</comment>
<keyword evidence="2" id="KW-1185">Reference proteome</keyword>
<reference evidence="1 2" key="1">
    <citation type="submission" date="2016-01" db="EMBL/GenBank/DDBJ databases">
        <title>The new phylogeny of the genus Mycobacterium.</title>
        <authorList>
            <person name="Tarcisio F."/>
            <person name="Conor M."/>
            <person name="Antonella G."/>
            <person name="Elisabetta G."/>
            <person name="Giulia F.S."/>
            <person name="Sara T."/>
            <person name="Anna F."/>
            <person name="Clotilde B."/>
            <person name="Roberto B."/>
            <person name="Veronica D.S."/>
            <person name="Fabio R."/>
            <person name="Monica P."/>
            <person name="Olivier J."/>
            <person name="Enrico T."/>
            <person name="Nicola S."/>
        </authorList>
    </citation>
    <scope>NUCLEOTIDE SEQUENCE [LARGE SCALE GENOMIC DNA]</scope>
    <source>
        <strain evidence="1 2">DSM 44803</strain>
    </source>
</reference>
<gene>
    <name evidence="1" type="ORF">AWC17_26020</name>
</gene>
<dbReference type="OrthoDB" id="4533699at2"/>
<evidence type="ECO:0000313" key="1">
    <source>
        <dbReference type="EMBL" id="ORW31100.1"/>
    </source>
</evidence>
<dbReference type="EMBL" id="LQPH01000042">
    <property type="protein sequence ID" value="ORW31100.1"/>
    <property type="molecule type" value="Genomic_DNA"/>
</dbReference>
<sequence>MDVEIPERGLARLDVFVRRRLAVKRMTWAGFAETAALSRATLHRAVKQSREMRPATLAKIDVALDWPIGTSAHVIDGGTPPVDEAYRGDHAQVDARLQHIEHLLVELNSGVTALNNRFYTSASADV</sequence>
<evidence type="ECO:0000313" key="2">
    <source>
        <dbReference type="Proteomes" id="UP000193781"/>
    </source>
</evidence>
<dbReference type="SUPFAM" id="SSF47413">
    <property type="entry name" value="lambda repressor-like DNA-binding domains"/>
    <property type="match status" value="1"/>
</dbReference>
<accession>A0A1X1ZYC2</accession>
<name>A0A1X1ZYC2_9MYCO</name>